<dbReference type="InterPro" id="IPR029058">
    <property type="entry name" value="AB_hydrolase_fold"/>
</dbReference>
<comment type="similarity">
    <text evidence="3">Belongs to the AB hydrolase superfamily. MenH family.</text>
</comment>
<dbReference type="PANTHER" id="PTHR42916:SF1">
    <property type="entry name" value="PROTEIN PHYLLO, CHLOROPLASTIC"/>
    <property type="match status" value="1"/>
</dbReference>
<dbReference type="InterPro" id="IPR000073">
    <property type="entry name" value="AB_hydrolase_1"/>
</dbReference>
<comment type="pathway">
    <text evidence="3">Quinol/quinone metabolism; 1,4-dihydroxy-2-naphthoate biosynthesis; 1,4-dihydroxy-2-naphthoate from chorismate: step 3/7.</text>
</comment>
<keyword evidence="9" id="KW-1185">Reference proteome</keyword>
<dbReference type="EMBL" id="QHJW02000009">
    <property type="protein sequence ID" value="RRO10944.1"/>
    <property type="molecule type" value="Genomic_DNA"/>
</dbReference>
<dbReference type="Proteomes" id="UP000256540">
    <property type="component" value="Unassembled WGS sequence"/>
</dbReference>
<dbReference type="Proteomes" id="UP000256817">
    <property type="component" value="Unassembled WGS sequence"/>
</dbReference>
<keyword evidence="2 3" id="KW-0456">Lyase</keyword>
<protein>
    <recommendedName>
        <fullName evidence="3 4">2-succinyl-6-hydroxy-2,4-cyclohexadiene-1-carboxylate synthase</fullName>
        <shortName evidence="3">SHCHC synthase</shortName>
        <ecNumber evidence="3 4">4.2.99.20</ecNumber>
    </recommendedName>
</protein>
<evidence type="ECO:0000313" key="9">
    <source>
        <dbReference type="Proteomes" id="UP000256817"/>
    </source>
</evidence>
<dbReference type="EMBL" id="QHJS02000037">
    <property type="protein sequence ID" value="RRO17840.1"/>
    <property type="molecule type" value="Genomic_DNA"/>
</dbReference>
<dbReference type="EC" id="4.2.99.20" evidence="3 4"/>
<accession>A0AA93AKJ5</accession>
<evidence type="ECO:0000256" key="3">
    <source>
        <dbReference type="HAMAP-Rule" id="MF_01660"/>
    </source>
</evidence>
<dbReference type="Gene3D" id="3.40.50.1820">
    <property type="entry name" value="alpha/beta hydrolase"/>
    <property type="match status" value="1"/>
</dbReference>
<evidence type="ECO:0000256" key="1">
    <source>
        <dbReference type="ARBA" id="ARBA00022428"/>
    </source>
</evidence>
<comment type="caution">
    <text evidence="7">The sequence shown here is derived from an EMBL/GenBank/DDBJ whole genome shotgun (WGS) entry which is preliminary data.</text>
</comment>
<evidence type="ECO:0000313" key="8">
    <source>
        <dbReference type="Proteomes" id="UP000256540"/>
    </source>
</evidence>
<dbReference type="Pfam" id="PF00561">
    <property type="entry name" value="Abhydrolase_1"/>
    <property type="match status" value="1"/>
</dbReference>
<evidence type="ECO:0000256" key="2">
    <source>
        <dbReference type="ARBA" id="ARBA00023239"/>
    </source>
</evidence>
<organism evidence="7 8">
    <name type="scientific">Pectobacterium aquaticum</name>
    <dbReference type="NCBI Taxonomy" id="2204145"/>
    <lineage>
        <taxon>Bacteria</taxon>
        <taxon>Pseudomonadati</taxon>
        <taxon>Pseudomonadota</taxon>
        <taxon>Gammaproteobacteria</taxon>
        <taxon>Enterobacterales</taxon>
        <taxon>Pectobacteriaceae</taxon>
        <taxon>Pectobacterium</taxon>
    </lineage>
</organism>
<sequence>MGALDSQRLVFQRPSFQELSCQKVTHGAVAPRQPWLVCLHGLLGSGEDWQPILPFCRDWPVLLVDLPGHGASRMISTTDFADVSSQLSKTLLDQGIENYWLLGYSLGGRIAMYHACNGQHDGMLGLLVEGGHPGLATPEQRTERIHHDARWAQRFRQEPLPAVLQDWYQQAVFADVDSTQREQLIVRRSANHGASVAAMLEATSLGRQPFLVERLQHLSIPFVYLCGVSDVKFQTLAAQYGLPLLSVAQAGHNAHQANPTAYAERVRSFLLHHVKD</sequence>
<reference evidence="8 9" key="1">
    <citation type="submission" date="2018-11" db="EMBL/GenBank/DDBJ databases">
        <title>Draft genome sequences of proposed Pectobacterium aquaticum sp. nov. isolated in France from fresh water.</title>
        <authorList>
            <person name="Pedron J."/>
            <person name="Barny M.A."/>
        </authorList>
    </citation>
    <scope>NUCLEOTIDE SEQUENCE [LARGE SCALE GENOMIC DNA]</scope>
    <source>
        <strain evidence="7 8">A127-S21-F16</strain>
        <strain evidence="6 9">A35-S23-M15</strain>
    </source>
</reference>
<proteinExistence type="inferred from homology"/>
<dbReference type="NCBIfam" id="NF008340">
    <property type="entry name" value="PRK11126.1"/>
    <property type="match status" value="1"/>
</dbReference>
<evidence type="ECO:0000313" key="6">
    <source>
        <dbReference type="EMBL" id="RRO10944.1"/>
    </source>
</evidence>
<dbReference type="GO" id="GO:0009234">
    <property type="term" value="P:menaquinone biosynthetic process"/>
    <property type="evidence" value="ECO:0007669"/>
    <property type="project" value="UniProtKB-UniRule"/>
</dbReference>
<evidence type="ECO:0000313" key="7">
    <source>
        <dbReference type="EMBL" id="RRO17840.1"/>
    </source>
</evidence>
<dbReference type="PANTHER" id="PTHR42916">
    <property type="entry name" value="2-SUCCINYL-5-ENOLPYRUVYL-6-HYDROXY-3-CYCLOHEXENE-1-CARBOXYLATE SYNTHASE"/>
    <property type="match status" value="1"/>
</dbReference>
<dbReference type="HAMAP" id="MF_01660">
    <property type="entry name" value="MenH"/>
    <property type="match status" value="1"/>
</dbReference>
<feature type="domain" description="AB hydrolase-1" evidence="5">
    <location>
        <begin position="34"/>
        <end position="229"/>
    </location>
</feature>
<name>A0AA93AKJ5_9GAMM</name>
<evidence type="ECO:0000256" key="4">
    <source>
        <dbReference type="NCBIfam" id="TIGR03695"/>
    </source>
</evidence>
<dbReference type="InterPro" id="IPR022485">
    <property type="entry name" value="SHCHC_synthase_MenH"/>
</dbReference>
<keyword evidence="1 3" id="KW-0474">Menaquinone biosynthesis</keyword>
<dbReference type="AlphaFoldDB" id="A0AA93AKJ5"/>
<dbReference type="RefSeq" id="WP_116166794.1">
    <property type="nucleotide sequence ID" value="NZ_QHJS02000037.1"/>
</dbReference>
<evidence type="ECO:0000259" key="5">
    <source>
        <dbReference type="Pfam" id="PF00561"/>
    </source>
</evidence>
<comment type="subunit">
    <text evidence="3">Monomer.</text>
</comment>
<comment type="catalytic activity">
    <reaction evidence="3">
        <text>5-enolpyruvoyl-6-hydroxy-2-succinyl-cyclohex-3-ene-1-carboxylate = (1R,6R)-6-hydroxy-2-succinyl-cyclohexa-2,4-diene-1-carboxylate + pyruvate</text>
        <dbReference type="Rhea" id="RHEA:25597"/>
        <dbReference type="ChEBI" id="CHEBI:15361"/>
        <dbReference type="ChEBI" id="CHEBI:58689"/>
        <dbReference type="ChEBI" id="CHEBI:58818"/>
        <dbReference type="EC" id="4.2.99.20"/>
    </reaction>
</comment>
<dbReference type="NCBIfam" id="TIGR03695">
    <property type="entry name" value="menH_SHCHC"/>
    <property type="match status" value="1"/>
</dbReference>
<dbReference type="GO" id="GO:0070205">
    <property type="term" value="F:2-succinyl-6-hydroxy-2,4-cyclohexadiene-1-carboxylate synthase activity"/>
    <property type="evidence" value="ECO:0007669"/>
    <property type="project" value="UniProtKB-UniRule"/>
</dbReference>
<gene>
    <name evidence="3" type="primary">menH</name>
    <name evidence="7" type="ORF">DMB84_013500</name>
    <name evidence="6" type="ORF">DMB85_004235</name>
</gene>
<dbReference type="SUPFAM" id="SSF53474">
    <property type="entry name" value="alpha/beta-Hydrolases"/>
    <property type="match status" value="1"/>
</dbReference>
<comment type="function">
    <text evidence="3">Catalyzes a proton abstraction reaction that results in 2,5-elimination of pyruvate from 2-succinyl-5-enolpyruvyl-6-hydroxy-3-cyclohexene-1-carboxylate (SEPHCHC) and the formation of 2-succinyl-6-hydroxy-2,4-cyclohexadiene-1-carboxylate (SHCHC).</text>
</comment>
<comment type="pathway">
    <text evidence="3">Quinol/quinone metabolism; menaquinone biosynthesis.</text>
</comment>